<dbReference type="AlphaFoldDB" id="A0A6P1ZCT7"/>
<gene>
    <name evidence="1" type="ORF">DQK91_18810</name>
</gene>
<dbReference type="EMBL" id="QMIF01000017">
    <property type="protein sequence ID" value="TVM31162.1"/>
    <property type="molecule type" value="Genomic_DNA"/>
</dbReference>
<proteinExistence type="predicted"/>
<sequence length="226" mass="24935">MATPLPVQMVADRVKLYIEDPAYDFSVGSGSSFVEGLMLEALEEIASRVKLPGLKTVATVETVAGQEFVQIPRGYMEDRMRSVYSVTYSRPVALYPSLDFMLKDLGQGILGRAGSVMGVAPEGDTLWLGRTPANPETLRVVYDRRPTLADCGHSGNALIHPVARYVAYNLWDGSEDGMEVAKRNTQRHEVKFEELVEKLRIHYGPGDPRVPVEAHASVDWDAELGV</sequence>
<dbReference type="Proteomes" id="UP000434052">
    <property type="component" value="Unassembled WGS sequence"/>
</dbReference>
<reference evidence="1 2" key="1">
    <citation type="submission" date="2018-06" db="EMBL/GenBank/DDBJ databases">
        <title>Complete genome of Desulfovibrio marinus P48SEP.</title>
        <authorList>
            <person name="Crispim J.S."/>
            <person name="Vidigal P.M.P."/>
            <person name="Silva L.C.F."/>
            <person name="Araujo L.C."/>
            <person name="Laguardia C.N."/>
            <person name="Dias R.S."/>
            <person name="Sousa M.P."/>
            <person name="Paula S.O."/>
            <person name="Silva C."/>
        </authorList>
    </citation>
    <scope>NUCLEOTIDE SEQUENCE [LARGE SCALE GENOMIC DNA]</scope>
    <source>
        <strain evidence="1 2">P48SEP</strain>
    </source>
</reference>
<name>A0A6P1ZCT7_9BACT</name>
<dbReference type="InterPro" id="IPR056209">
    <property type="entry name" value="SU10_adaptor"/>
</dbReference>
<comment type="caution">
    <text evidence="1">The sequence shown here is derived from an EMBL/GenBank/DDBJ whole genome shotgun (WGS) entry which is preliminary data.</text>
</comment>
<protein>
    <submittedName>
        <fullName evidence="1">Uncharacterized protein</fullName>
    </submittedName>
</protein>
<evidence type="ECO:0000313" key="2">
    <source>
        <dbReference type="Proteomes" id="UP000434052"/>
    </source>
</evidence>
<evidence type="ECO:0000313" key="1">
    <source>
        <dbReference type="EMBL" id="TVM31162.1"/>
    </source>
</evidence>
<dbReference type="Pfam" id="PF24175">
    <property type="entry name" value="SU10_adaptor"/>
    <property type="match status" value="1"/>
</dbReference>
<dbReference type="RefSeq" id="WP_167512624.1">
    <property type="nucleotide sequence ID" value="NZ_QMIF01000017.1"/>
</dbReference>
<accession>A0A6P1ZCT7</accession>
<organism evidence="1 2">
    <name type="scientific">Oceanidesulfovibrio marinus</name>
    <dbReference type="NCBI Taxonomy" id="370038"/>
    <lineage>
        <taxon>Bacteria</taxon>
        <taxon>Pseudomonadati</taxon>
        <taxon>Thermodesulfobacteriota</taxon>
        <taxon>Desulfovibrionia</taxon>
        <taxon>Desulfovibrionales</taxon>
        <taxon>Desulfovibrionaceae</taxon>
        <taxon>Oceanidesulfovibrio</taxon>
    </lineage>
</organism>